<dbReference type="KEGG" id="nsh:GXM_01067"/>
<evidence type="ECO:0000256" key="1">
    <source>
        <dbReference type="SAM" id="MobiDB-lite"/>
    </source>
</evidence>
<reference evidence="2 3" key="1">
    <citation type="submission" date="2019-10" db="EMBL/GenBank/DDBJ databases">
        <title>Genomic and transcriptomic insights into the perfect genentic adaptation of a filamentous nitrogen-fixing cyanobacterium to rice fields.</title>
        <authorList>
            <person name="Chen Z."/>
        </authorList>
    </citation>
    <scope>NUCLEOTIDE SEQUENCE [LARGE SCALE GENOMIC DNA]</scope>
    <source>
        <strain evidence="2">CCNUC1</strain>
    </source>
</reference>
<name>A0A5P8VTD9_9NOSO</name>
<evidence type="ECO:0000313" key="3">
    <source>
        <dbReference type="Proteomes" id="UP000326678"/>
    </source>
</evidence>
<feature type="region of interest" description="Disordered" evidence="1">
    <location>
        <begin position="1"/>
        <end position="37"/>
    </location>
</feature>
<organism evidence="2 3">
    <name type="scientific">Nostoc sphaeroides CCNUC1</name>
    <dbReference type="NCBI Taxonomy" id="2653204"/>
    <lineage>
        <taxon>Bacteria</taxon>
        <taxon>Bacillati</taxon>
        <taxon>Cyanobacteriota</taxon>
        <taxon>Cyanophyceae</taxon>
        <taxon>Nostocales</taxon>
        <taxon>Nostocaceae</taxon>
        <taxon>Nostoc</taxon>
    </lineage>
</organism>
<proteinExistence type="predicted"/>
<accession>A0A5P8VTD9</accession>
<feature type="compositionally biased region" description="Low complexity" evidence="1">
    <location>
        <begin position="23"/>
        <end position="37"/>
    </location>
</feature>
<gene>
    <name evidence="2" type="ORF">GXM_01067</name>
</gene>
<protein>
    <submittedName>
        <fullName evidence="2">Uncharacterized protein</fullName>
    </submittedName>
</protein>
<dbReference type="AlphaFoldDB" id="A0A5P8VTD9"/>
<sequence>MAIRKDTAPTLTGSQPGGWEPILLGSASSSLTRGSSP</sequence>
<dbReference type="Proteomes" id="UP000326678">
    <property type="component" value="Chromosome Gxm1"/>
</dbReference>
<keyword evidence="3" id="KW-1185">Reference proteome</keyword>
<dbReference type="EMBL" id="CP045226">
    <property type="protein sequence ID" value="QFS43594.1"/>
    <property type="molecule type" value="Genomic_DNA"/>
</dbReference>
<evidence type="ECO:0000313" key="2">
    <source>
        <dbReference type="EMBL" id="QFS43594.1"/>
    </source>
</evidence>